<evidence type="ECO:0000256" key="1">
    <source>
        <dbReference type="SAM" id="SignalP"/>
    </source>
</evidence>
<keyword evidence="1" id="KW-0732">Signal</keyword>
<name>A0A1X7J6T0_9BACT</name>
<keyword evidence="3" id="KW-1185">Reference proteome</keyword>
<dbReference type="OrthoDB" id="9828802at2"/>
<reference evidence="3" key="1">
    <citation type="submission" date="2017-04" db="EMBL/GenBank/DDBJ databases">
        <authorList>
            <person name="Varghese N."/>
            <person name="Submissions S."/>
        </authorList>
    </citation>
    <scope>NUCLEOTIDE SEQUENCE [LARGE SCALE GENOMIC DNA]</scope>
    <source>
        <strain evidence="3">USBA 82</strain>
    </source>
</reference>
<dbReference type="STRING" id="561720.SAMN06275492_10848"/>
<feature type="signal peptide" evidence="1">
    <location>
        <begin position="1"/>
        <end position="24"/>
    </location>
</feature>
<gene>
    <name evidence="2" type="ORF">SAMN06275492_10848</name>
</gene>
<feature type="chain" id="PRO_5012914258" evidence="1">
    <location>
        <begin position="25"/>
        <end position="185"/>
    </location>
</feature>
<evidence type="ECO:0000313" key="3">
    <source>
        <dbReference type="Proteomes" id="UP000193355"/>
    </source>
</evidence>
<sequence>MLKRMSTVLAVLCLLAGAASQARAETVAEYVQRTYPEMDEVVSSVLGSLGTMSTWEKLFVDRLATLTPESQRSYATSLAMDGRITAEDLAELPVNLTLPEDPAEIIALLTEHVRADYWPGFYRRHSFSVHRQLRHWAETAERRYDDPELCKKLIEIFFAMVEGKYDGPMEIEYRPTSRDIHRPAE</sequence>
<dbReference type="AlphaFoldDB" id="A0A1X7J6T0"/>
<protein>
    <submittedName>
        <fullName evidence="2">Uncharacterized protein</fullName>
    </submittedName>
</protein>
<dbReference type="Proteomes" id="UP000193355">
    <property type="component" value="Unassembled WGS sequence"/>
</dbReference>
<evidence type="ECO:0000313" key="2">
    <source>
        <dbReference type="EMBL" id="SMG22646.1"/>
    </source>
</evidence>
<organism evidence="2 3">
    <name type="scientific">Dethiosulfovibrio salsuginis</name>
    <dbReference type="NCBI Taxonomy" id="561720"/>
    <lineage>
        <taxon>Bacteria</taxon>
        <taxon>Thermotogati</taxon>
        <taxon>Synergistota</taxon>
        <taxon>Synergistia</taxon>
        <taxon>Synergistales</taxon>
        <taxon>Dethiosulfovibrionaceae</taxon>
        <taxon>Dethiosulfovibrio</taxon>
    </lineage>
</organism>
<proteinExistence type="predicted"/>
<accession>A0A1X7J6T0</accession>
<dbReference type="RefSeq" id="WP_085544192.1">
    <property type="nucleotide sequence ID" value="NZ_FXBB01000008.1"/>
</dbReference>
<dbReference type="EMBL" id="FXBB01000008">
    <property type="protein sequence ID" value="SMG22646.1"/>
    <property type="molecule type" value="Genomic_DNA"/>
</dbReference>